<protein>
    <submittedName>
        <fullName evidence="2">Uncharacterized protein</fullName>
    </submittedName>
</protein>
<evidence type="ECO:0000256" key="1">
    <source>
        <dbReference type="SAM" id="MobiDB-lite"/>
    </source>
</evidence>
<feature type="compositionally biased region" description="Basic and acidic residues" evidence="1">
    <location>
        <begin position="12"/>
        <end position="50"/>
    </location>
</feature>
<evidence type="ECO:0000313" key="3">
    <source>
        <dbReference type="Proteomes" id="UP000061432"/>
    </source>
</evidence>
<dbReference type="EMBL" id="AP014704">
    <property type="protein sequence ID" value="BAR47056.1"/>
    <property type="molecule type" value="Genomic_DNA"/>
</dbReference>
<feature type="compositionally biased region" description="Polar residues" evidence="1">
    <location>
        <begin position="215"/>
        <end position="227"/>
    </location>
</feature>
<feature type="region of interest" description="Disordered" evidence="1">
    <location>
        <begin position="190"/>
        <end position="227"/>
    </location>
</feature>
<name>A0A1Y0ZFX8_9HYPH</name>
<organism evidence="2 3">
    <name type="scientific">Methylobacterium aquaticum</name>
    <dbReference type="NCBI Taxonomy" id="270351"/>
    <lineage>
        <taxon>Bacteria</taxon>
        <taxon>Pseudomonadati</taxon>
        <taxon>Pseudomonadota</taxon>
        <taxon>Alphaproteobacteria</taxon>
        <taxon>Hyphomicrobiales</taxon>
        <taxon>Methylobacteriaceae</taxon>
        <taxon>Methylobacterium</taxon>
    </lineage>
</organism>
<dbReference type="AlphaFoldDB" id="A0A1Y0ZFX8"/>
<proteinExistence type="predicted"/>
<accession>A0A1Y0ZFX8</accession>
<reference evidence="2 3" key="1">
    <citation type="journal article" date="2015" name="Genome Announc.">
        <title>Complete Genome Sequence of Methylobacterium aquaticum Strain 22A, Isolated from Racomitrium japonicum Moss.</title>
        <authorList>
            <person name="Tani A."/>
            <person name="Ogura Y."/>
            <person name="Hayashi T."/>
            <person name="Kimbara K."/>
        </authorList>
    </citation>
    <scope>NUCLEOTIDE SEQUENCE [LARGE SCALE GENOMIC DNA]</scope>
    <source>
        <strain evidence="2 3">MA-22A</strain>
    </source>
</reference>
<dbReference type="KEGG" id="maqu:Maq22A_c27750"/>
<sequence length="227" mass="24517">MGDVGHALVLGELEHDPPVREPDPPRRLERRPDAGRRLVDGVRQEVDRQPHVAGRKQPAGQLDRLGAAGLVEAVAVVVVDLAEDVPGALALGAAHQRLVAPDLVPLDVDDGVKGHREGEGKRFTAPALPTSAPLGHRTAPDPPVDTLPGLSSCKVKPVAPGRDSTICFVRSRGEVTRRGLRHVVARIPRPARQRRSRQRAGWHRIGHFRSPGRLSRSSSDVVWAMSS</sequence>
<feature type="compositionally biased region" description="Basic residues" evidence="1">
    <location>
        <begin position="190"/>
        <end position="207"/>
    </location>
</feature>
<dbReference type="Proteomes" id="UP000061432">
    <property type="component" value="Chromosome"/>
</dbReference>
<evidence type="ECO:0000313" key="2">
    <source>
        <dbReference type="EMBL" id="BAR47056.1"/>
    </source>
</evidence>
<feature type="region of interest" description="Disordered" evidence="1">
    <location>
        <begin position="1"/>
        <end position="59"/>
    </location>
</feature>
<feature type="region of interest" description="Disordered" evidence="1">
    <location>
        <begin position="115"/>
        <end position="135"/>
    </location>
</feature>
<reference evidence="3" key="2">
    <citation type="submission" date="2015-01" db="EMBL/GenBank/DDBJ databases">
        <title>Complete genome sequence of Methylobacterium aquaticum strain 22A.</title>
        <authorList>
            <person name="Tani A."/>
            <person name="Ogura Y."/>
            <person name="Hayashi T."/>
        </authorList>
    </citation>
    <scope>NUCLEOTIDE SEQUENCE [LARGE SCALE GENOMIC DNA]</scope>
    <source>
        <strain evidence="3">MA-22A</strain>
    </source>
</reference>
<gene>
    <name evidence="2" type="ORF">Maq22A_c27750</name>
</gene>